<dbReference type="GO" id="GO:0004418">
    <property type="term" value="F:hydroxymethylbilane synthase activity"/>
    <property type="evidence" value="ECO:0007669"/>
    <property type="project" value="UniProtKB-EC"/>
</dbReference>
<dbReference type="EMBL" id="LSSK01000621">
    <property type="protein sequence ID" value="OMH82641.1"/>
    <property type="molecule type" value="Genomic_DNA"/>
</dbReference>
<dbReference type="OrthoDB" id="564646at2759"/>
<evidence type="ECO:0000256" key="9">
    <source>
        <dbReference type="SAM" id="MobiDB-lite"/>
    </source>
</evidence>
<name>A0A1R1PNW9_ZANCU</name>
<dbReference type="PROSITE" id="PS00533">
    <property type="entry name" value="PORPHOBILINOGEN_DEAM"/>
    <property type="match status" value="1"/>
</dbReference>
<dbReference type="InterPro" id="IPR022419">
    <property type="entry name" value="Porphobilin_deaminase_cofac_BS"/>
</dbReference>
<organism evidence="12 13">
    <name type="scientific">Zancudomyces culisetae</name>
    <name type="common">Gut fungus</name>
    <name type="synonym">Smittium culisetae</name>
    <dbReference type="NCBI Taxonomy" id="1213189"/>
    <lineage>
        <taxon>Eukaryota</taxon>
        <taxon>Fungi</taxon>
        <taxon>Fungi incertae sedis</taxon>
        <taxon>Zoopagomycota</taxon>
        <taxon>Kickxellomycotina</taxon>
        <taxon>Harpellomycetes</taxon>
        <taxon>Harpellales</taxon>
        <taxon>Legeriomycetaceae</taxon>
        <taxon>Zancudomyces</taxon>
    </lineage>
</organism>
<comment type="similarity">
    <text evidence="3">Belongs to the HMBS family.</text>
</comment>
<dbReference type="UniPathway" id="UPA00251">
    <property type="reaction ID" value="UER00319"/>
</dbReference>
<dbReference type="Gene3D" id="3.40.190.10">
    <property type="entry name" value="Periplasmic binding protein-like II"/>
    <property type="match status" value="2"/>
</dbReference>
<evidence type="ECO:0000256" key="5">
    <source>
        <dbReference type="ARBA" id="ARBA00022679"/>
    </source>
</evidence>
<evidence type="ECO:0000256" key="1">
    <source>
        <dbReference type="ARBA" id="ARBA00001916"/>
    </source>
</evidence>
<dbReference type="EC" id="2.5.1.61" evidence="4"/>
<dbReference type="PANTHER" id="PTHR11557">
    <property type="entry name" value="PORPHOBILINOGEN DEAMINASE"/>
    <property type="match status" value="1"/>
</dbReference>
<protein>
    <recommendedName>
        <fullName evidence="4">hydroxymethylbilane synthase</fullName>
        <ecNumber evidence="4">2.5.1.61</ecNumber>
    </recommendedName>
    <alternativeName>
        <fullName evidence="8">Hydroxymethylbilane synthase</fullName>
    </alternativeName>
    <alternativeName>
        <fullName evidence="7">Pre-uroporphyrinogen synthase</fullName>
    </alternativeName>
</protein>
<keyword evidence="13" id="KW-1185">Reference proteome</keyword>
<dbReference type="InterPro" id="IPR022418">
    <property type="entry name" value="Porphobilinogen_deaminase_C"/>
</dbReference>
<dbReference type="InterPro" id="IPR036803">
    <property type="entry name" value="Porphobilinogen_deaminase_C_sf"/>
</dbReference>
<dbReference type="PRINTS" id="PR00151">
    <property type="entry name" value="PORPHBDMNASE"/>
</dbReference>
<evidence type="ECO:0000313" key="13">
    <source>
        <dbReference type="Proteomes" id="UP000188320"/>
    </source>
</evidence>
<comment type="pathway">
    <text evidence="2">Porphyrin-containing compound metabolism; protoporphyrin-IX biosynthesis; coproporphyrinogen-III from 5-aminolevulinate: step 2/4.</text>
</comment>
<evidence type="ECO:0000256" key="3">
    <source>
        <dbReference type="ARBA" id="ARBA00005638"/>
    </source>
</evidence>
<feature type="domain" description="Porphobilinogen deaminase C-terminal" evidence="11">
    <location>
        <begin position="309"/>
        <end position="384"/>
    </location>
</feature>
<dbReference type="Pfam" id="PF01379">
    <property type="entry name" value="Porphobil_deam"/>
    <property type="match status" value="1"/>
</dbReference>
<dbReference type="InterPro" id="IPR022417">
    <property type="entry name" value="Porphobilin_deaminase_N"/>
</dbReference>
<dbReference type="Pfam" id="PF03900">
    <property type="entry name" value="Porphobil_deamC"/>
    <property type="match status" value="1"/>
</dbReference>
<dbReference type="SUPFAM" id="SSF53850">
    <property type="entry name" value="Periplasmic binding protein-like II"/>
    <property type="match status" value="1"/>
</dbReference>
<dbReference type="AlphaFoldDB" id="A0A1R1PNW9"/>
<gene>
    <name evidence="12" type="ORF">AX774_g3869</name>
</gene>
<evidence type="ECO:0000256" key="6">
    <source>
        <dbReference type="ARBA" id="ARBA00023244"/>
    </source>
</evidence>
<keyword evidence="6" id="KW-0627">Porphyrin biosynthesis</keyword>
<evidence type="ECO:0000256" key="8">
    <source>
        <dbReference type="ARBA" id="ARBA00033064"/>
    </source>
</evidence>
<comment type="cofactor">
    <cofactor evidence="1">
        <name>dipyrromethane</name>
        <dbReference type="ChEBI" id="CHEBI:60342"/>
    </cofactor>
</comment>
<proteinExistence type="inferred from homology"/>
<keyword evidence="5" id="KW-0808">Transferase</keyword>
<comment type="caution">
    <text evidence="12">The sequence shown here is derived from an EMBL/GenBank/DDBJ whole genome shotgun (WGS) entry which is preliminary data.</text>
</comment>
<feature type="region of interest" description="Disordered" evidence="9">
    <location>
        <begin position="1"/>
        <end position="28"/>
    </location>
</feature>
<dbReference type="Proteomes" id="UP000188320">
    <property type="component" value="Unassembled WGS sequence"/>
</dbReference>
<dbReference type="GO" id="GO:0006782">
    <property type="term" value="P:protoporphyrinogen IX biosynthetic process"/>
    <property type="evidence" value="ECO:0007669"/>
    <property type="project" value="UniProtKB-UniPathway"/>
</dbReference>
<dbReference type="PANTHER" id="PTHR11557:SF0">
    <property type="entry name" value="PORPHOBILINOGEN DEAMINASE"/>
    <property type="match status" value="1"/>
</dbReference>
<evidence type="ECO:0000256" key="7">
    <source>
        <dbReference type="ARBA" id="ARBA00030685"/>
    </source>
</evidence>
<dbReference type="Gene3D" id="3.30.160.40">
    <property type="entry name" value="Porphobilinogen deaminase, C-terminal domain"/>
    <property type="match status" value="1"/>
</dbReference>
<accession>A0A1R1PNW9</accession>
<dbReference type="GO" id="GO:0005737">
    <property type="term" value="C:cytoplasm"/>
    <property type="evidence" value="ECO:0007669"/>
    <property type="project" value="TreeGrafter"/>
</dbReference>
<evidence type="ECO:0000256" key="2">
    <source>
        <dbReference type="ARBA" id="ARBA00004735"/>
    </source>
</evidence>
<dbReference type="InterPro" id="IPR000860">
    <property type="entry name" value="HemC"/>
</dbReference>
<evidence type="ECO:0000256" key="4">
    <source>
        <dbReference type="ARBA" id="ARBA00012655"/>
    </source>
</evidence>
<feature type="domain" description="Porphobilinogen deaminase N-terminal" evidence="10">
    <location>
        <begin position="108"/>
        <end position="227"/>
    </location>
</feature>
<dbReference type="FunFam" id="3.40.190.10:FF:000260">
    <property type="entry name" value="Porphobilinogen deaminase"/>
    <property type="match status" value="1"/>
</dbReference>
<sequence>MSPAITEIADGKRKNPGTMKKNEHVNPSDHFYRLREGSVGSQDSNGVEFLGSVEEDKLVDSRRRTKDLEKDILKCPHSVLAEERIKNQSDPMKKTFLLPDSSAKPSFSVGSRESALALVQTNHVISCLKKEYPTLEFPLLTMATIGDKVLDVALAKIGEKSLFTKELEVALAQKQVDLVVHSLKDLPTTLPPGMKIGAILQREDPRDAVIMNPKYSGFRLSTLPKGSIRGNLNTRFKKLDAEDSVYAALVLAVAGVRRMGWEDRISEFLDPQVSMKYAVGQGALAVEVRDDDYATMSLIKPLIHNKTMVECTAERALMRKLEGGCSIPIGVSSRWILDPSDISSITSSSSSTEQRKSPPTHYLFLSAIVLSLDGSKVAQAEITEEFVFSDNNADVQDNPHCVRFDNVVDDRHLAIAEEIGYKLADKLITLGAKDILKEISNVPLNTKPT</sequence>
<reference evidence="13" key="1">
    <citation type="submission" date="2017-01" db="EMBL/GenBank/DDBJ databases">
        <authorList>
            <person name="Wang Y."/>
            <person name="White M."/>
            <person name="Kvist S."/>
            <person name="Moncalvo J.-M."/>
        </authorList>
    </citation>
    <scope>NUCLEOTIDE SEQUENCE [LARGE SCALE GENOMIC DNA]</scope>
    <source>
        <strain evidence="13">COL-18-3</strain>
    </source>
</reference>
<dbReference type="SUPFAM" id="SSF54782">
    <property type="entry name" value="Porphobilinogen deaminase (hydroxymethylbilane synthase), C-terminal domain"/>
    <property type="match status" value="1"/>
</dbReference>
<evidence type="ECO:0000313" key="12">
    <source>
        <dbReference type="EMBL" id="OMH82641.1"/>
    </source>
</evidence>
<evidence type="ECO:0000259" key="11">
    <source>
        <dbReference type="Pfam" id="PF03900"/>
    </source>
</evidence>
<evidence type="ECO:0000259" key="10">
    <source>
        <dbReference type="Pfam" id="PF01379"/>
    </source>
</evidence>